<dbReference type="PANTHER" id="PTHR35399:SF4">
    <property type="entry name" value="MEMBRANE PROTEIN"/>
    <property type="match status" value="1"/>
</dbReference>
<name>A1K7B1_AZOSB</name>
<dbReference type="Pfam" id="PF05787">
    <property type="entry name" value="PhoX"/>
    <property type="match status" value="2"/>
</dbReference>
<dbReference type="RefSeq" id="WP_011765830.1">
    <property type="nucleotide sequence ID" value="NC_008702.1"/>
</dbReference>
<reference evidence="1 2" key="1">
    <citation type="journal article" date="2006" name="Nat. Biotechnol.">
        <title>Complete genome of the mutualistic, N2-fixing grass endophyte Azoarcus sp. strain BH72.</title>
        <authorList>
            <person name="Krause A."/>
            <person name="Ramakumar A."/>
            <person name="Bartels D."/>
            <person name="Battistoni F."/>
            <person name="Bekel T."/>
            <person name="Boch J."/>
            <person name="Boehm M."/>
            <person name="Friedrich F."/>
            <person name="Hurek T."/>
            <person name="Krause L."/>
            <person name="Linke B."/>
            <person name="McHardy A.C."/>
            <person name="Sarkar A."/>
            <person name="Schneiker S."/>
            <person name="Syed A.A."/>
            <person name="Thauer R."/>
            <person name="Vorhoelter F.-J."/>
            <person name="Weidner S."/>
            <person name="Puehler A."/>
            <person name="Reinhold-Hurek B."/>
            <person name="Kaiser O."/>
            <person name="Goesmann A."/>
        </authorList>
    </citation>
    <scope>NUCLEOTIDE SEQUENCE [LARGE SCALE GENOMIC DNA]</scope>
    <source>
        <strain evidence="1 2">BH72</strain>
    </source>
</reference>
<dbReference type="HOGENOM" id="CLU_045986_1_0_4"/>
<dbReference type="PANTHER" id="PTHR35399">
    <property type="entry name" value="SLR8030 PROTEIN"/>
    <property type="match status" value="1"/>
</dbReference>
<dbReference type="Proteomes" id="UP000002588">
    <property type="component" value="Chromosome"/>
</dbReference>
<dbReference type="KEGG" id="azo:azo2099"/>
<accession>A1K7B1</accession>
<protein>
    <submittedName>
        <fullName evidence="1">Conserved hypothetical secreted protein</fullName>
    </submittedName>
</protein>
<gene>
    <name evidence="1" type="ordered locus">azo2099</name>
</gene>
<dbReference type="PROSITE" id="PS51318">
    <property type="entry name" value="TAT"/>
    <property type="match status" value="1"/>
</dbReference>
<dbReference type="STRING" id="62928.azo2099"/>
<dbReference type="EMBL" id="AM406670">
    <property type="protein sequence ID" value="CAL94716.1"/>
    <property type="molecule type" value="Genomic_DNA"/>
</dbReference>
<sequence length="505" mass="53573">MNDLGFKASRRNMLKGSASLAAVPFVSTFALVTGRQAQAADCTRLAMMGASPFGPVAPVADQTTGLPLLQLPANFSYRTIGWQDDLMNDGFTCPSRFDGMAVVQHRREGRSQELVLVRNHEVGNFSRKTGSAPSYDNALNAAGLHAGGGTTTFVLRDGEVVDVRASLAGTLTNCAGGATPWGTWLSCEETTEDRTAVGGKKHGYVFEVDPDTSRTTAQPLVQMGRFKHEAVAIDPTNNVCYQTEDASPVSALYRFVPENDGGYSGAYADGGRLYAARIRRIERSGASTLIEANQSAFAAPCLGDEYLLEWVEIGNPDAAPTTVSVLGTTRNVSGTFAQAWNAGCARMLRGEGIWYHAGRIYIVDTAAGGDGCLWELNPASNRIKCIYVSNNQLAGNNLDNITVSPRGGIVCCEDGGNSPDQFGPGSRLFGIDNQGSPFILAKNNLNFSAAQYAAVGKNLTAGTGDQRGSEFCGACFDPLGRTLFVNIQTPGITFAITGPWAKGNL</sequence>
<evidence type="ECO:0000313" key="2">
    <source>
        <dbReference type="Proteomes" id="UP000002588"/>
    </source>
</evidence>
<organism evidence="1 2">
    <name type="scientific">Azoarcus sp. (strain BH72)</name>
    <dbReference type="NCBI Taxonomy" id="418699"/>
    <lineage>
        <taxon>Bacteria</taxon>
        <taxon>Pseudomonadati</taxon>
        <taxon>Pseudomonadota</taxon>
        <taxon>Betaproteobacteria</taxon>
        <taxon>Rhodocyclales</taxon>
        <taxon>Zoogloeaceae</taxon>
        <taxon>Azoarcus</taxon>
    </lineage>
</organism>
<dbReference type="InterPro" id="IPR006311">
    <property type="entry name" value="TAT_signal"/>
</dbReference>
<proteinExistence type="predicted"/>
<dbReference type="AlphaFoldDB" id="A1K7B1"/>
<evidence type="ECO:0000313" key="1">
    <source>
        <dbReference type="EMBL" id="CAL94716.1"/>
    </source>
</evidence>
<dbReference type="InterPro" id="IPR008557">
    <property type="entry name" value="PhoX"/>
</dbReference>
<dbReference type="eggNOG" id="COG3211">
    <property type="taxonomic scope" value="Bacteria"/>
</dbReference>
<keyword evidence="2" id="KW-1185">Reference proteome</keyword>
<dbReference type="SUPFAM" id="SSF63829">
    <property type="entry name" value="Calcium-dependent phosphotriesterase"/>
    <property type="match status" value="1"/>
</dbReference>